<dbReference type="EMBL" id="RBNJ01015311">
    <property type="protein sequence ID" value="RUS24668.1"/>
    <property type="molecule type" value="Genomic_DNA"/>
</dbReference>
<dbReference type="PANTHER" id="PTHR11200:SF240">
    <property type="entry name" value="INOSITOL POLYPHOSPHATE 5-PHOSPHATASE C9G1.10C-RELATED"/>
    <property type="match status" value="1"/>
</dbReference>
<dbReference type="Gene3D" id="3.60.10.10">
    <property type="entry name" value="Endonuclease/exonuclease/phosphatase"/>
    <property type="match status" value="1"/>
</dbReference>
<dbReference type="PANTHER" id="PTHR11200">
    <property type="entry name" value="INOSITOL 5-PHOSPHATASE"/>
    <property type="match status" value="1"/>
</dbReference>
<organism evidence="1 2">
    <name type="scientific">Jimgerdemannia flammicorona</name>
    <dbReference type="NCBI Taxonomy" id="994334"/>
    <lineage>
        <taxon>Eukaryota</taxon>
        <taxon>Fungi</taxon>
        <taxon>Fungi incertae sedis</taxon>
        <taxon>Mucoromycota</taxon>
        <taxon>Mucoromycotina</taxon>
        <taxon>Endogonomycetes</taxon>
        <taxon>Endogonales</taxon>
        <taxon>Endogonaceae</taxon>
        <taxon>Jimgerdemannia</taxon>
    </lineage>
</organism>
<comment type="caution">
    <text evidence="1">The sequence shown here is derived from an EMBL/GenBank/DDBJ whole genome shotgun (WGS) entry which is preliminary data.</text>
</comment>
<evidence type="ECO:0000313" key="1">
    <source>
        <dbReference type="EMBL" id="RUS24668.1"/>
    </source>
</evidence>
<dbReference type="InterPro" id="IPR036691">
    <property type="entry name" value="Endo/exonu/phosph_ase_sf"/>
</dbReference>
<dbReference type="SUPFAM" id="SSF56219">
    <property type="entry name" value="DNase I-like"/>
    <property type="match status" value="1"/>
</dbReference>
<accession>A0A433Q4K1</accession>
<reference evidence="1 2" key="1">
    <citation type="journal article" date="2018" name="New Phytol.">
        <title>Phylogenomics of Endogonaceae and evolution of mycorrhizas within Mucoromycota.</title>
        <authorList>
            <person name="Chang Y."/>
            <person name="Desiro A."/>
            <person name="Na H."/>
            <person name="Sandor L."/>
            <person name="Lipzen A."/>
            <person name="Clum A."/>
            <person name="Barry K."/>
            <person name="Grigoriev I.V."/>
            <person name="Martin F.M."/>
            <person name="Stajich J.E."/>
            <person name="Smith M.E."/>
            <person name="Bonito G."/>
            <person name="Spatafora J.W."/>
        </authorList>
    </citation>
    <scope>NUCLEOTIDE SEQUENCE [LARGE SCALE GENOMIC DNA]</scope>
    <source>
        <strain evidence="1 2">AD002</strain>
    </source>
</reference>
<dbReference type="Proteomes" id="UP000274822">
    <property type="component" value="Unassembled WGS sequence"/>
</dbReference>
<name>A0A433Q4K1_9FUNG</name>
<dbReference type="InterPro" id="IPR046985">
    <property type="entry name" value="IP5"/>
</dbReference>
<dbReference type="AlphaFoldDB" id="A0A433Q4K1"/>
<keyword evidence="2" id="KW-1185">Reference proteome</keyword>
<evidence type="ECO:0008006" key="3">
    <source>
        <dbReference type="Google" id="ProtNLM"/>
    </source>
</evidence>
<proteinExistence type="predicted"/>
<dbReference type="GO" id="GO:0004439">
    <property type="term" value="F:phosphatidylinositol-4,5-bisphosphate 5-phosphatase activity"/>
    <property type="evidence" value="ECO:0007669"/>
    <property type="project" value="TreeGrafter"/>
</dbReference>
<protein>
    <recommendedName>
        <fullName evidence="3">Endonuclease/exonuclease/phosphatase</fullName>
    </recommendedName>
</protein>
<dbReference type="GO" id="GO:0046856">
    <property type="term" value="P:phosphatidylinositol dephosphorylation"/>
    <property type="evidence" value="ECO:0007669"/>
    <property type="project" value="InterPro"/>
</dbReference>
<sequence>MGWDSCDACILIAPRDTPPDTRIYHHIESRMRQHEMEYCKYNGARLLVCSWNIDACKPEDVDESNEDLEQLRQWLGSMEEPDIVAIGIQEIVDLESKRQNA</sequence>
<evidence type="ECO:0000313" key="2">
    <source>
        <dbReference type="Proteomes" id="UP000274822"/>
    </source>
</evidence>
<feature type="non-terminal residue" evidence="1">
    <location>
        <position position="101"/>
    </location>
</feature>
<gene>
    <name evidence="1" type="ORF">BC938DRAFT_473258</name>
</gene>